<accession>A0A1W0WBZ3</accession>
<organism evidence="1 2">
    <name type="scientific">Hypsibius exemplaris</name>
    <name type="common">Freshwater tardigrade</name>
    <dbReference type="NCBI Taxonomy" id="2072580"/>
    <lineage>
        <taxon>Eukaryota</taxon>
        <taxon>Metazoa</taxon>
        <taxon>Ecdysozoa</taxon>
        <taxon>Tardigrada</taxon>
        <taxon>Eutardigrada</taxon>
        <taxon>Parachela</taxon>
        <taxon>Hypsibioidea</taxon>
        <taxon>Hypsibiidae</taxon>
        <taxon>Hypsibius</taxon>
    </lineage>
</organism>
<dbReference type="EMBL" id="MTYJ01000138">
    <property type="protein sequence ID" value="OQV12731.1"/>
    <property type="molecule type" value="Genomic_DNA"/>
</dbReference>
<proteinExistence type="predicted"/>
<dbReference type="Proteomes" id="UP000192578">
    <property type="component" value="Unassembled WGS sequence"/>
</dbReference>
<name>A0A1W0WBZ3_HYPEX</name>
<comment type="caution">
    <text evidence="1">The sequence shown here is derived from an EMBL/GenBank/DDBJ whole genome shotgun (WGS) entry which is preliminary data.</text>
</comment>
<dbReference type="OrthoDB" id="1933717at2759"/>
<gene>
    <name evidence="1" type="ORF">BV898_13051</name>
</gene>
<evidence type="ECO:0000313" key="2">
    <source>
        <dbReference type="Proteomes" id="UP000192578"/>
    </source>
</evidence>
<sequence>MVASVLVLEDVVKASIDSMAYAVALGIKGTIWTILFRDQEHGHSLDGRTLKKCPLKKHSRYGKTIEVVAAEMYKNVKILEAQDVAIVYSLSAPAHVNIDELTITPLAPESI</sequence>
<keyword evidence="2" id="KW-1185">Reference proteome</keyword>
<protein>
    <submittedName>
        <fullName evidence="1">Uncharacterized protein</fullName>
    </submittedName>
</protein>
<dbReference type="AlphaFoldDB" id="A0A1W0WBZ3"/>
<evidence type="ECO:0000313" key="1">
    <source>
        <dbReference type="EMBL" id="OQV12731.1"/>
    </source>
</evidence>
<reference evidence="2" key="1">
    <citation type="submission" date="2017-01" db="EMBL/GenBank/DDBJ databases">
        <title>Comparative genomics of anhydrobiosis in the tardigrade Hypsibius dujardini.</title>
        <authorList>
            <person name="Yoshida Y."/>
            <person name="Koutsovoulos G."/>
            <person name="Laetsch D."/>
            <person name="Stevens L."/>
            <person name="Kumar S."/>
            <person name="Horikawa D."/>
            <person name="Ishino K."/>
            <person name="Komine S."/>
            <person name="Tomita M."/>
            <person name="Blaxter M."/>
            <person name="Arakawa K."/>
        </authorList>
    </citation>
    <scope>NUCLEOTIDE SEQUENCE [LARGE SCALE GENOMIC DNA]</scope>
    <source>
        <strain evidence="2">Z151</strain>
    </source>
</reference>